<dbReference type="EMBL" id="QGNW01000079">
    <property type="protein sequence ID" value="RVX00783.1"/>
    <property type="molecule type" value="Genomic_DNA"/>
</dbReference>
<evidence type="ECO:0000313" key="1">
    <source>
        <dbReference type="EMBL" id="RVX00783.1"/>
    </source>
</evidence>
<accession>A0A438IVN4</accession>
<evidence type="ECO:0000313" key="2">
    <source>
        <dbReference type="Proteomes" id="UP000288805"/>
    </source>
</evidence>
<proteinExistence type="predicted"/>
<sequence>MDPQAITVDQFIATMAFIQEKDKFVQVNDRPTEKEQIQMIVRRLQPKIARHVIGESRGQMSVLFLLPDRGPSDITSQPHVLPGDILLAPNISYATQFIRRPSTSIPRARLSQSCTSFALMISRCFSQLGMSLSQALRKIMDRQGHDIDQCTALRHAIQNVIDQVSIPSTDHVDDGDVQMMRSGDIESEPIILDERSHGGY</sequence>
<name>A0A438IVN4_VITVI</name>
<gene>
    <name evidence="1" type="ORF">CK203_026466</name>
</gene>
<protein>
    <submittedName>
        <fullName evidence="1">Uncharacterized protein</fullName>
    </submittedName>
</protein>
<comment type="caution">
    <text evidence="1">The sequence shown here is derived from an EMBL/GenBank/DDBJ whole genome shotgun (WGS) entry which is preliminary data.</text>
</comment>
<dbReference type="AlphaFoldDB" id="A0A438IVN4"/>
<dbReference type="Proteomes" id="UP000288805">
    <property type="component" value="Unassembled WGS sequence"/>
</dbReference>
<organism evidence="1 2">
    <name type="scientific">Vitis vinifera</name>
    <name type="common">Grape</name>
    <dbReference type="NCBI Taxonomy" id="29760"/>
    <lineage>
        <taxon>Eukaryota</taxon>
        <taxon>Viridiplantae</taxon>
        <taxon>Streptophyta</taxon>
        <taxon>Embryophyta</taxon>
        <taxon>Tracheophyta</taxon>
        <taxon>Spermatophyta</taxon>
        <taxon>Magnoliopsida</taxon>
        <taxon>eudicotyledons</taxon>
        <taxon>Gunneridae</taxon>
        <taxon>Pentapetalae</taxon>
        <taxon>rosids</taxon>
        <taxon>Vitales</taxon>
        <taxon>Vitaceae</taxon>
        <taxon>Viteae</taxon>
        <taxon>Vitis</taxon>
    </lineage>
</organism>
<reference evidence="1 2" key="1">
    <citation type="journal article" date="2018" name="PLoS Genet.">
        <title>Population sequencing reveals clonal diversity and ancestral inbreeding in the grapevine cultivar Chardonnay.</title>
        <authorList>
            <person name="Roach M.J."/>
            <person name="Johnson D.L."/>
            <person name="Bohlmann J."/>
            <person name="van Vuuren H.J."/>
            <person name="Jones S.J."/>
            <person name="Pretorius I.S."/>
            <person name="Schmidt S.A."/>
            <person name="Borneman A.R."/>
        </authorList>
    </citation>
    <scope>NUCLEOTIDE SEQUENCE [LARGE SCALE GENOMIC DNA]</scope>
    <source>
        <strain evidence="2">cv. Chardonnay</strain>
        <tissue evidence="1">Leaf</tissue>
    </source>
</reference>